<name>A0A9Q3V0L6_9FLAO</name>
<proteinExistence type="predicted"/>
<evidence type="ECO:0000313" key="4">
    <source>
        <dbReference type="Proteomes" id="UP001107960"/>
    </source>
</evidence>
<reference evidence="3" key="2">
    <citation type="submission" date="2023-07" db="EMBL/GenBank/DDBJ databases">
        <title>Description of novel Chryseobacterium sp. strain C-2.</title>
        <authorList>
            <person name="Saticioglu I.B."/>
        </authorList>
    </citation>
    <scope>NUCLEOTIDE SEQUENCE [LARGE SCALE GENOMIC DNA]</scope>
    <source>
        <strain evidence="3">C-2</strain>
    </source>
</reference>
<dbReference type="Proteomes" id="UP000603715">
    <property type="component" value="Unassembled WGS sequence"/>
</dbReference>
<dbReference type="Proteomes" id="UP001107960">
    <property type="component" value="Unassembled WGS sequence"/>
</dbReference>
<reference evidence="1" key="3">
    <citation type="submission" date="2024-05" db="EMBL/GenBank/DDBJ databases">
        <title>Description of novel Chryseobacterium sp. strain C-2.</title>
        <authorList>
            <person name="Saticioglu I.B."/>
        </authorList>
    </citation>
    <scope>NUCLEOTIDE SEQUENCE</scope>
    <source>
        <strain evidence="1">C-2</strain>
    </source>
</reference>
<comment type="caution">
    <text evidence="2">The sequence shown here is derived from an EMBL/GenBank/DDBJ whole genome shotgun (WGS) entry which is preliminary data.</text>
</comment>
<gene>
    <name evidence="1" type="ORF">IEW27_08230</name>
    <name evidence="2" type="ORF">LNP80_22305</name>
</gene>
<evidence type="ECO:0000313" key="3">
    <source>
        <dbReference type="Proteomes" id="UP000603715"/>
    </source>
</evidence>
<dbReference type="AlphaFoldDB" id="A0A9Q3V0L6"/>
<evidence type="ECO:0000313" key="2">
    <source>
        <dbReference type="EMBL" id="MCC9036946.1"/>
    </source>
</evidence>
<reference evidence="2" key="1">
    <citation type="submission" date="2021-11" db="EMBL/GenBank/DDBJ databases">
        <title>Description of novel Chryseobacterium species.</title>
        <authorList>
            <person name="Saticioglu I.B."/>
            <person name="Ay H."/>
            <person name="Altun S."/>
            <person name="Duman M."/>
        </authorList>
    </citation>
    <scope>NUCLEOTIDE SEQUENCE</scope>
    <source>
        <strain evidence="2">C-39</strain>
    </source>
</reference>
<evidence type="ECO:0000313" key="1">
    <source>
        <dbReference type="EMBL" id="MBD3904577.1"/>
    </source>
</evidence>
<protein>
    <recommendedName>
        <fullName evidence="5">Cthe-2314-like HEPN domain-containing protein</fullName>
    </recommendedName>
</protein>
<dbReference type="EMBL" id="JAJJML010000001">
    <property type="protein sequence ID" value="MCC9036946.1"/>
    <property type="molecule type" value="Genomic_DNA"/>
</dbReference>
<dbReference type="EMBL" id="JACXXP010000006">
    <property type="protein sequence ID" value="MBD3904577.1"/>
    <property type="molecule type" value="Genomic_DNA"/>
</dbReference>
<keyword evidence="3" id="KW-1185">Reference proteome</keyword>
<organism evidence="2 4">
    <name type="scientific">Chryseobacterium muglaense</name>
    <dbReference type="NCBI Taxonomy" id="2893752"/>
    <lineage>
        <taxon>Bacteria</taxon>
        <taxon>Pseudomonadati</taxon>
        <taxon>Bacteroidota</taxon>
        <taxon>Flavobacteriia</taxon>
        <taxon>Flavobacteriales</taxon>
        <taxon>Weeksellaceae</taxon>
        <taxon>Chryseobacterium group</taxon>
        <taxon>Chryseobacterium</taxon>
    </lineage>
</organism>
<evidence type="ECO:0008006" key="5">
    <source>
        <dbReference type="Google" id="ProtNLM"/>
    </source>
</evidence>
<accession>A0A9Q3V0L6</accession>
<sequence length="247" mass="29085">MIDNLTKKEVQKSISIISEFTGLNFIYKDKEGSSYIFDIIGNELEILLDQSLERSLKERHRLNNLIKWNSEITIKVIHLRNTFIYMSTYLDRYKISNNSKDQQYFRYLAEIISYFIVSVRDCILQLINSFIDSNVINDYAVNLSSLKKELNKNRNITNQNILNVIEGFESDTKKFREEIRNGFAHKTNPFNSYYTTTFEGNNSLGINYGNNINNDDFYEEVLKNIQLLSLHIESLRKIIKFPIDSRI</sequence>
<dbReference type="RefSeq" id="WP_191179112.1">
    <property type="nucleotide sequence ID" value="NZ_JACXXP010000006.1"/>
</dbReference>